<dbReference type="Proteomes" id="UP000663722">
    <property type="component" value="Chromosome"/>
</dbReference>
<evidence type="ECO:0000313" key="2">
    <source>
        <dbReference type="Proteomes" id="UP000663722"/>
    </source>
</evidence>
<sequence length="285" mass="33248">MSINETKLEHLDFQDIKKLNREFFSLFNKENFILEIKKKENLKDIVFQDIKALNYTFSVFFRESPSPKIENTSSLIKKFMLIPSEIPFYERLNSPDEIKSLLNRFKKLAVTLETSVDNIAEDYERQSENSKIAEPVNMISRIIQQFLKTVKYQIERFDIKNVVTVNDIRYQFYLFLKPLLKENLIERVIPAIFIGMKNGEADDVYESLLGNINKLLFALGVHTAGIEAGQKINFEICEVISSDQNKTDDHRLSDTIKEVRQLPYIFDNNHVLVDGKVVVWRVVNG</sequence>
<reference evidence="1" key="1">
    <citation type="journal article" date="2021" name="Microb. Physiol.">
        <title>Proteogenomic Insights into the Physiology of Marine, Sulfate-Reducing, Filamentous Desulfonema limicola and Desulfonema magnum.</title>
        <authorList>
            <person name="Schnaars V."/>
            <person name="Wohlbrand L."/>
            <person name="Scheve S."/>
            <person name="Hinrichs C."/>
            <person name="Reinhardt R."/>
            <person name="Rabus R."/>
        </authorList>
    </citation>
    <scope>NUCLEOTIDE SEQUENCE</scope>
    <source>
        <strain evidence="1">4be13</strain>
    </source>
</reference>
<accession>A0A975BSH0</accession>
<dbReference type="AlphaFoldDB" id="A0A975BSH0"/>
<evidence type="ECO:0000313" key="1">
    <source>
        <dbReference type="EMBL" id="QTA90788.1"/>
    </source>
</evidence>
<dbReference type="KEGG" id="dmm:dnm_068490"/>
<name>A0A975BSH0_9BACT</name>
<dbReference type="EMBL" id="CP061800">
    <property type="protein sequence ID" value="QTA90788.1"/>
    <property type="molecule type" value="Genomic_DNA"/>
</dbReference>
<proteinExistence type="predicted"/>
<gene>
    <name evidence="1" type="ORF">dnm_068490</name>
</gene>
<keyword evidence="2" id="KW-1185">Reference proteome</keyword>
<protein>
    <submittedName>
        <fullName evidence="1">Uncharacterized protein</fullName>
    </submittedName>
</protein>
<organism evidence="1 2">
    <name type="scientific">Desulfonema magnum</name>
    <dbReference type="NCBI Taxonomy" id="45655"/>
    <lineage>
        <taxon>Bacteria</taxon>
        <taxon>Pseudomonadati</taxon>
        <taxon>Thermodesulfobacteriota</taxon>
        <taxon>Desulfobacteria</taxon>
        <taxon>Desulfobacterales</taxon>
        <taxon>Desulfococcaceae</taxon>
        <taxon>Desulfonema</taxon>
    </lineage>
</organism>